<dbReference type="Proteomes" id="UP000245629">
    <property type="component" value="Plasmid unnamed4"/>
</dbReference>
<dbReference type="GO" id="GO:0102933">
    <property type="term" value="F:GDP-4-dehydro-6-deoxy-D-mannose-4-aminotransferase activity"/>
    <property type="evidence" value="ECO:0007669"/>
    <property type="project" value="UniProtKB-EC"/>
</dbReference>
<sequence length="378" mass="40113">MPLHEPVFAGNEWAYVKDCLDTGWVSSVGSYVDRFEAMLAERCGVAHAIATVNGTAALHLALLVAGVKAGDEVLVPALTFVATANAVAHCGAVPHFVDSAPDRLGLDPVALEDRLLRTARRSGGICINRHTGRRIAAIVPMHVFGHPVDMERLGDIAGSWGLPVVEDAAEALGSTLRGRPAGSFGQLAAVSFNGNKIVTTGGGGAVLTDDAELARMARHLSTTAKHPHPWAYEHDAVAFNYRLPNLNAALGCAQLEQLDGFIAAKRSLAARYRAALDGVAGLQVVAEPEGCRSIHWLNAVLTPDRDARDTLLRATHGEGLLTRPAWKPMHLLPMFADAPRAPLPVTEDLQARIVCLPSGVRAAGEDGRLPPRRKGGRT</sequence>
<dbReference type="FunFam" id="3.40.640.10:FF:000090">
    <property type="entry name" value="Pyridoxal phosphate-dependent aminotransferase"/>
    <property type="match status" value="1"/>
</dbReference>
<dbReference type="Gene3D" id="3.40.640.10">
    <property type="entry name" value="Type I PLP-dependent aspartate aminotransferase-like (Major domain)"/>
    <property type="match status" value="1"/>
</dbReference>
<dbReference type="SUPFAM" id="SSF53383">
    <property type="entry name" value="PLP-dependent transferases"/>
    <property type="match status" value="1"/>
</dbReference>
<evidence type="ECO:0000313" key="13">
    <source>
        <dbReference type="EMBL" id="AWK90296.1"/>
    </source>
</evidence>
<evidence type="ECO:0000256" key="9">
    <source>
        <dbReference type="ARBA" id="ARBA00074221"/>
    </source>
</evidence>
<dbReference type="Gene3D" id="3.90.1150.10">
    <property type="entry name" value="Aspartate Aminotransferase, domain 1"/>
    <property type="match status" value="1"/>
</dbReference>
<geneLocation type="plasmid" evidence="13 14">
    <name>unnamed4</name>
</geneLocation>
<dbReference type="GO" id="GO:0000271">
    <property type="term" value="P:polysaccharide biosynthetic process"/>
    <property type="evidence" value="ECO:0007669"/>
    <property type="project" value="TreeGrafter"/>
</dbReference>
<dbReference type="InterPro" id="IPR015424">
    <property type="entry name" value="PyrdxlP-dep_Trfase"/>
</dbReference>
<comment type="similarity">
    <text evidence="6 12">Belongs to the DegT/DnrJ/EryC1 family.</text>
</comment>
<dbReference type="GO" id="GO:0030170">
    <property type="term" value="F:pyridoxal phosphate binding"/>
    <property type="evidence" value="ECO:0007669"/>
    <property type="project" value="TreeGrafter"/>
</dbReference>
<dbReference type="InterPro" id="IPR015421">
    <property type="entry name" value="PyrdxlP-dep_Trfase_major"/>
</dbReference>
<name>A0A2S2D0L3_9PROT</name>
<evidence type="ECO:0000256" key="5">
    <source>
        <dbReference type="ARBA" id="ARBA00022898"/>
    </source>
</evidence>
<keyword evidence="3 13" id="KW-0032">Aminotransferase</keyword>
<dbReference type="Pfam" id="PF01041">
    <property type="entry name" value="DegT_DnrJ_EryC1"/>
    <property type="match status" value="1"/>
</dbReference>
<dbReference type="KEGG" id="azz:DEW08_30005"/>
<dbReference type="InterPro" id="IPR015422">
    <property type="entry name" value="PyrdxlP-dep_Trfase_small"/>
</dbReference>
<comment type="catalytic activity">
    <reaction evidence="7">
        <text>GDP-alpha-D-perosamine + 2-oxoglutarate = GDP-4-dehydro-alpha-D-rhamnose + L-glutamate</text>
        <dbReference type="Rhea" id="RHEA:36779"/>
        <dbReference type="ChEBI" id="CHEBI:16810"/>
        <dbReference type="ChEBI" id="CHEBI:29985"/>
        <dbReference type="ChEBI" id="CHEBI:57964"/>
        <dbReference type="ChEBI" id="CHEBI:73996"/>
        <dbReference type="EC" id="2.6.1.102"/>
    </reaction>
</comment>
<proteinExistence type="inferred from homology"/>
<dbReference type="AlphaFoldDB" id="A0A2S2D0L3"/>
<evidence type="ECO:0000256" key="11">
    <source>
        <dbReference type="PIRSR" id="PIRSR000390-2"/>
    </source>
</evidence>
<dbReference type="EC" id="2.6.1.102" evidence="8"/>
<comment type="pathway">
    <text evidence="2">Bacterial outer membrane biogenesis; LPS O-antigen biosynthesis.</text>
</comment>
<feature type="active site" description="Proton acceptor" evidence="10">
    <location>
        <position position="196"/>
    </location>
</feature>
<evidence type="ECO:0000256" key="2">
    <source>
        <dbReference type="ARBA" id="ARBA00005125"/>
    </source>
</evidence>
<dbReference type="NCBIfam" id="TIGR04181">
    <property type="entry name" value="NHT_00031"/>
    <property type="match status" value="1"/>
</dbReference>
<evidence type="ECO:0000256" key="4">
    <source>
        <dbReference type="ARBA" id="ARBA00022679"/>
    </source>
</evidence>
<keyword evidence="5 11" id="KW-0663">Pyridoxal phosphate</keyword>
<dbReference type="InterPro" id="IPR000653">
    <property type="entry name" value="DegT/StrS_aminotransferase"/>
</dbReference>
<dbReference type="PIRSF" id="PIRSF000390">
    <property type="entry name" value="PLP_StrS"/>
    <property type="match status" value="1"/>
</dbReference>
<accession>A0A2S2D0L3</accession>
<evidence type="ECO:0000256" key="1">
    <source>
        <dbReference type="ARBA" id="ARBA00001933"/>
    </source>
</evidence>
<evidence type="ECO:0000256" key="7">
    <source>
        <dbReference type="ARBA" id="ARBA00051587"/>
    </source>
</evidence>
<dbReference type="InterPro" id="IPR026385">
    <property type="entry name" value="LegC-like"/>
</dbReference>
<dbReference type="EMBL" id="CP029359">
    <property type="protein sequence ID" value="AWK90296.1"/>
    <property type="molecule type" value="Genomic_DNA"/>
</dbReference>
<dbReference type="PANTHER" id="PTHR30244">
    <property type="entry name" value="TRANSAMINASE"/>
    <property type="match status" value="1"/>
</dbReference>
<protein>
    <recommendedName>
        <fullName evidence="9">GDP-perosamine synthase</fullName>
        <ecNumber evidence="8">2.6.1.102</ecNumber>
    </recommendedName>
</protein>
<evidence type="ECO:0000256" key="8">
    <source>
        <dbReference type="ARBA" id="ARBA00066317"/>
    </source>
</evidence>
<feature type="modified residue" description="N6-(pyridoxal phosphate)lysine" evidence="11">
    <location>
        <position position="196"/>
    </location>
</feature>
<evidence type="ECO:0000256" key="10">
    <source>
        <dbReference type="PIRSR" id="PIRSR000390-1"/>
    </source>
</evidence>
<comment type="cofactor">
    <cofactor evidence="1">
        <name>pyridoxal 5'-phosphate</name>
        <dbReference type="ChEBI" id="CHEBI:597326"/>
    </cofactor>
</comment>
<dbReference type="PANTHER" id="PTHR30244:SF30">
    <property type="entry name" value="BLR5990 PROTEIN"/>
    <property type="match status" value="1"/>
</dbReference>
<reference evidence="14" key="1">
    <citation type="submission" date="2018-05" db="EMBL/GenBank/DDBJ databases">
        <title>Azospirillum thermophila sp. nov., a novel isolated from hot spring.</title>
        <authorList>
            <person name="Zhao Z."/>
        </authorList>
    </citation>
    <scope>NUCLEOTIDE SEQUENCE [LARGE SCALE GENOMIC DNA]</scope>
    <source>
        <strain evidence="14">CFH 70021</strain>
        <plasmid evidence="14">unnamed4</plasmid>
    </source>
</reference>
<keyword evidence="14" id="KW-1185">Reference proteome</keyword>
<organism evidence="13 14">
    <name type="scientific">Azospirillum thermophilum</name>
    <dbReference type="NCBI Taxonomy" id="2202148"/>
    <lineage>
        <taxon>Bacteria</taxon>
        <taxon>Pseudomonadati</taxon>
        <taxon>Pseudomonadota</taxon>
        <taxon>Alphaproteobacteria</taxon>
        <taxon>Rhodospirillales</taxon>
        <taxon>Azospirillaceae</taxon>
        <taxon>Azospirillum</taxon>
    </lineage>
</organism>
<evidence type="ECO:0000313" key="14">
    <source>
        <dbReference type="Proteomes" id="UP000245629"/>
    </source>
</evidence>
<evidence type="ECO:0000256" key="3">
    <source>
        <dbReference type="ARBA" id="ARBA00022576"/>
    </source>
</evidence>
<evidence type="ECO:0000256" key="12">
    <source>
        <dbReference type="RuleBase" id="RU004508"/>
    </source>
</evidence>
<dbReference type="OrthoDB" id="7260855at2"/>
<dbReference type="CDD" id="cd00616">
    <property type="entry name" value="AHBA_syn"/>
    <property type="match status" value="1"/>
</dbReference>
<evidence type="ECO:0000256" key="6">
    <source>
        <dbReference type="ARBA" id="ARBA00037999"/>
    </source>
</evidence>
<keyword evidence="13" id="KW-0614">Plasmid</keyword>
<gene>
    <name evidence="13" type="ORF">DEW08_30005</name>
</gene>
<keyword evidence="4 13" id="KW-0808">Transferase</keyword>